<dbReference type="InterPro" id="IPR046903">
    <property type="entry name" value="Mab-21-like_nuc_Trfase"/>
</dbReference>
<feature type="domain" description="Mab-21-like HhH/H2TH-like" evidence="3">
    <location>
        <begin position="173"/>
        <end position="269"/>
    </location>
</feature>
<dbReference type="FunCoup" id="A0A668AFZ1">
    <property type="interactions" value="573"/>
</dbReference>
<name>A0A668AFZ1_9TELE</name>
<dbReference type="AlphaFoldDB" id="A0A668AFZ1"/>
<dbReference type="PANTHER" id="PTHR10656">
    <property type="entry name" value="CELL FATE DETERMINING PROTEIN MAB21-RELATED"/>
    <property type="match status" value="1"/>
</dbReference>
<sequence length="299" mass="35283">MFVSSLHVHRWVFMHSCSVHVQLNIWDALIPTLVLVSAPLQGLLGYHKHVTRQWRCHHLELQNPPLDTLTLLYIITHVPLCVCVCVCVCVCLYVCPGKVSVLESVGMDVIEAELIPTVELINYWPKKARWLRLLQRWPASECARSIKVGTRHWLFFSRAEQALLGVADEDGGCRRKCYRIIWQLKEDIWRPYNKPVITTFHLQTLLFWRCEKFPFTRDWRCVQACVPHMARQLHKCMSRRYLRHYRIRSHNLLKYSNTTELDQAVQKINYLLSYIHMDINVHRHKIHKIKNSGPMSLSL</sequence>
<dbReference type="Pfam" id="PF20266">
    <property type="entry name" value="Mab-21_C"/>
    <property type="match status" value="1"/>
</dbReference>
<dbReference type="PANTHER" id="PTHR10656:SF30">
    <property type="entry name" value="PROTEIN MAB-21-LIKE 3"/>
    <property type="match status" value="1"/>
</dbReference>
<dbReference type="Pfam" id="PF03281">
    <property type="entry name" value="Mab-21"/>
    <property type="match status" value="1"/>
</dbReference>
<evidence type="ECO:0000256" key="1">
    <source>
        <dbReference type="ARBA" id="ARBA00008307"/>
    </source>
</evidence>
<dbReference type="InParanoid" id="A0A668AFZ1"/>
<comment type="similarity">
    <text evidence="1">Belongs to the mab-21 family.</text>
</comment>
<organism evidence="4 5">
    <name type="scientific">Myripristis murdjan</name>
    <name type="common">pinecone soldierfish</name>
    <dbReference type="NCBI Taxonomy" id="586833"/>
    <lineage>
        <taxon>Eukaryota</taxon>
        <taxon>Metazoa</taxon>
        <taxon>Chordata</taxon>
        <taxon>Craniata</taxon>
        <taxon>Vertebrata</taxon>
        <taxon>Euteleostomi</taxon>
        <taxon>Actinopterygii</taxon>
        <taxon>Neopterygii</taxon>
        <taxon>Teleostei</taxon>
        <taxon>Neoteleostei</taxon>
        <taxon>Acanthomorphata</taxon>
        <taxon>Holocentriformes</taxon>
        <taxon>Holocentridae</taxon>
        <taxon>Myripristis</taxon>
    </lineage>
</organism>
<evidence type="ECO:0000259" key="3">
    <source>
        <dbReference type="Pfam" id="PF20266"/>
    </source>
</evidence>
<gene>
    <name evidence="4" type="primary">MAB21L3</name>
</gene>
<dbReference type="Gene3D" id="1.10.1410.40">
    <property type="match status" value="1"/>
</dbReference>
<evidence type="ECO:0000313" key="5">
    <source>
        <dbReference type="Proteomes" id="UP000472263"/>
    </source>
</evidence>
<reference evidence="4" key="1">
    <citation type="submission" date="2019-06" db="EMBL/GenBank/DDBJ databases">
        <authorList>
            <consortium name="Wellcome Sanger Institute Data Sharing"/>
        </authorList>
    </citation>
    <scope>NUCLEOTIDE SEQUENCE [LARGE SCALE GENOMIC DNA]</scope>
</reference>
<feature type="domain" description="Mab-21-like nucleotidyltransferase" evidence="2">
    <location>
        <begin position="108"/>
        <end position="148"/>
    </location>
</feature>
<dbReference type="InterPro" id="IPR046906">
    <property type="entry name" value="Mab-21_HhH/H2TH-like"/>
</dbReference>
<dbReference type="SMART" id="SM01265">
    <property type="entry name" value="Mab-21"/>
    <property type="match status" value="1"/>
</dbReference>
<evidence type="ECO:0000313" key="4">
    <source>
        <dbReference type="Ensembl" id="ENSMMDP00005053745.1"/>
    </source>
</evidence>
<reference evidence="4" key="2">
    <citation type="submission" date="2025-08" db="UniProtKB">
        <authorList>
            <consortium name="Ensembl"/>
        </authorList>
    </citation>
    <scope>IDENTIFICATION</scope>
</reference>
<dbReference type="InterPro" id="IPR024810">
    <property type="entry name" value="MAB21L/cGLR"/>
</dbReference>
<reference evidence="4" key="3">
    <citation type="submission" date="2025-09" db="UniProtKB">
        <authorList>
            <consortium name="Ensembl"/>
        </authorList>
    </citation>
    <scope>IDENTIFICATION</scope>
</reference>
<accession>A0A668AFZ1</accession>
<protein>
    <submittedName>
        <fullName evidence="4">Mab-21-like 3</fullName>
    </submittedName>
</protein>
<evidence type="ECO:0000259" key="2">
    <source>
        <dbReference type="Pfam" id="PF03281"/>
    </source>
</evidence>
<proteinExistence type="inferred from homology"/>
<keyword evidence="5" id="KW-1185">Reference proteome</keyword>
<dbReference type="Ensembl" id="ENSMMDT00005054787.1">
    <property type="protein sequence ID" value="ENSMMDP00005053745.1"/>
    <property type="gene ID" value="ENSMMDG00005024164.1"/>
</dbReference>
<dbReference type="Proteomes" id="UP000472263">
    <property type="component" value="Chromosome 21"/>
</dbReference>
<dbReference type="GeneTree" id="ENSGT01050000244827"/>